<gene>
    <name evidence="1" type="ORF">CYLTODRAFT_420841</name>
</gene>
<dbReference type="Gene3D" id="3.40.50.720">
    <property type="entry name" value="NAD(P)-binding Rossmann-like Domain"/>
    <property type="match status" value="1"/>
</dbReference>
<reference evidence="1 2" key="1">
    <citation type="journal article" date="2015" name="Fungal Genet. Biol.">
        <title>Evolution of novel wood decay mechanisms in Agaricales revealed by the genome sequences of Fistulina hepatica and Cylindrobasidium torrendii.</title>
        <authorList>
            <person name="Floudas D."/>
            <person name="Held B.W."/>
            <person name="Riley R."/>
            <person name="Nagy L.G."/>
            <person name="Koehler G."/>
            <person name="Ransdell A.S."/>
            <person name="Younus H."/>
            <person name="Chow J."/>
            <person name="Chiniquy J."/>
            <person name="Lipzen A."/>
            <person name="Tritt A."/>
            <person name="Sun H."/>
            <person name="Haridas S."/>
            <person name="LaButti K."/>
            <person name="Ohm R.A."/>
            <person name="Kues U."/>
            <person name="Blanchette R.A."/>
            <person name="Grigoriev I.V."/>
            <person name="Minto R.E."/>
            <person name="Hibbett D.S."/>
        </authorList>
    </citation>
    <scope>NUCLEOTIDE SEQUENCE [LARGE SCALE GENOMIC DNA]</scope>
    <source>
        <strain evidence="1 2">FP15055 ss-10</strain>
    </source>
</reference>
<dbReference type="Proteomes" id="UP000054007">
    <property type="component" value="Unassembled WGS sequence"/>
</dbReference>
<dbReference type="EMBL" id="KN880486">
    <property type="protein sequence ID" value="KIY69337.1"/>
    <property type="molecule type" value="Genomic_DNA"/>
</dbReference>
<proteinExistence type="predicted"/>
<dbReference type="STRING" id="1314674.A0A0D7BFS5"/>
<dbReference type="InterPro" id="IPR036291">
    <property type="entry name" value="NAD(P)-bd_dom_sf"/>
</dbReference>
<evidence type="ECO:0000313" key="1">
    <source>
        <dbReference type="EMBL" id="KIY69337.1"/>
    </source>
</evidence>
<dbReference type="Pfam" id="PF00106">
    <property type="entry name" value="adh_short"/>
    <property type="match status" value="1"/>
</dbReference>
<accession>A0A0D7BFS5</accession>
<dbReference type="PANTHER" id="PTHR43431">
    <property type="entry name" value="OXIDOREDUCTASE, SHORT CHAIN DEHYDROGENASE/REDUCTASE FAMILY (AFU_ORTHOLOGUE AFUA_5G14000)"/>
    <property type="match status" value="1"/>
</dbReference>
<dbReference type="InterPro" id="IPR002347">
    <property type="entry name" value="SDR_fam"/>
</dbReference>
<protein>
    <submittedName>
        <fullName evidence="1">NAD(P)-binding protein</fullName>
    </submittedName>
</protein>
<dbReference type="PANTHER" id="PTHR43431:SF7">
    <property type="entry name" value="OXIDOREDUCTASE, SHORT CHAIN DEHYDROGENASE_REDUCTASE FAMILY (AFU_ORTHOLOGUE AFUA_5G14000)"/>
    <property type="match status" value="1"/>
</dbReference>
<organism evidence="1 2">
    <name type="scientific">Cylindrobasidium torrendii FP15055 ss-10</name>
    <dbReference type="NCBI Taxonomy" id="1314674"/>
    <lineage>
        <taxon>Eukaryota</taxon>
        <taxon>Fungi</taxon>
        <taxon>Dikarya</taxon>
        <taxon>Basidiomycota</taxon>
        <taxon>Agaricomycotina</taxon>
        <taxon>Agaricomycetes</taxon>
        <taxon>Agaricomycetidae</taxon>
        <taxon>Agaricales</taxon>
        <taxon>Marasmiineae</taxon>
        <taxon>Physalacriaceae</taxon>
        <taxon>Cylindrobasidium</taxon>
    </lineage>
</organism>
<dbReference type="OrthoDB" id="5399006at2759"/>
<keyword evidence="2" id="KW-1185">Reference proteome</keyword>
<name>A0A0D7BFS5_9AGAR</name>
<sequence length="254" mass="27117">MSISRRLFIVAGLGIGSGTGASAARLFAKSGYTVALLSRARNGSSETLNSLAEEINQAGGQAGAFSVESYDSGCIMSAFKDIHAAYPPGQYPLRAALWNAGQFLMKPFLETTDDELASLLDTNVRAPFAFSREAILRFKKNQQLDEQTGGNGTLIFTGATASMRGSKMTSAFSPAKSGLRALSQSLAKEFGPSNGIHVAHAVIDGRIIAGRASNVDEEPGLLPDSIAQSYLALTKQHKSAWTWELDLRPAEEQW</sequence>
<dbReference type="SUPFAM" id="SSF51735">
    <property type="entry name" value="NAD(P)-binding Rossmann-fold domains"/>
    <property type="match status" value="1"/>
</dbReference>
<evidence type="ECO:0000313" key="2">
    <source>
        <dbReference type="Proteomes" id="UP000054007"/>
    </source>
</evidence>
<dbReference type="AlphaFoldDB" id="A0A0D7BFS5"/>